<name>A0A9X6SR87_BACCE</name>
<dbReference type="EMBL" id="NVMX01000419">
    <property type="protein sequence ID" value="PDZ93778.1"/>
    <property type="molecule type" value="Genomic_DNA"/>
</dbReference>
<dbReference type="Proteomes" id="UP000219922">
    <property type="component" value="Unassembled WGS sequence"/>
</dbReference>
<reference evidence="2 3" key="1">
    <citation type="submission" date="2017-09" db="EMBL/GenBank/DDBJ databases">
        <title>Large-scale bioinformatics analysis of Bacillus genomes uncovers conserved roles of natural products in bacterial physiology.</title>
        <authorList>
            <consortium name="Agbiome Team Llc"/>
            <person name="Bleich R.M."/>
            <person name="Grubbs K.J."/>
            <person name="Santa Maria K.C."/>
            <person name="Allen S.E."/>
            <person name="Farag S."/>
            <person name="Shank E.A."/>
            <person name="Bowers A."/>
        </authorList>
    </citation>
    <scope>NUCLEOTIDE SEQUENCE [LARGE SCALE GENOMIC DNA]</scope>
    <source>
        <strain evidence="2 3">AFS092789</strain>
    </source>
</reference>
<proteinExistence type="predicted"/>
<dbReference type="AlphaFoldDB" id="A0A9X6SR87"/>
<evidence type="ECO:0000313" key="3">
    <source>
        <dbReference type="Proteomes" id="UP000219922"/>
    </source>
</evidence>
<organism evidence="2 3">
    <name type="scientific">Bacillus cereus</name>
    <dbReference type="NCBI Taxonomy" id="1396"/>
    <lineage>
        <taxon>Bacteria</taxon>
        <taxon>Bacillati</taxon>
        <taxon>Bacillota</taxon>
        <taxon>Bacilli</taxon>
        <taxon>Bacillales</taxon>
        <taxon>Bacillaceae</taxon>
        <taxon>Bacillus</taxon>
        <taxon>Bacillus cereus group</taxon>
    </lineage>
</organism>
<keyword evidence="1" id="KW-1133">Transmembrane helix</keyword>
<comment type="caution">
    <text evidence="2">The sequence shown here is derived from an EMBL/GenBank/DDBJ whole genome shotgun (WGS) entry which is preliminary data.</text>
</comment>
<feature type="transmembrane region" description="Helical" evidence="1">
    <location>
        <begin position="6"/>
        <end position="23"/>
    </location>
</feature>
<sequence length="168" mass="19214">MNKKLIIFSSIILILICSLLFYSNKNKELVKSNNGNKIENVIKTDTGFVKKEEIVPGLDLILKIDKPSKNSNKLILSSILKNNTDKMITINEVSSSSCKPRPNIKVDYEAKYYSIDDKHFACPFGNLIQFSIDSNQEIEDELILFPKFPFNKNAIKEFTAEAQFWNKS</sequence>
<evidence type="ECO:0000256" key="1">
    <source>
        <dbReference type="SAM" id="Phobius"/>
    </source>
</evidence>
<accession>A0A9X6SR87</accession>
<dbReference type="RefSeq" id="WP_141463107.1">
    <property type="nucleotide sequence ID" value="NZ_NVMX01000419.1"/>
</dbReference>
<protein>
    <submittedName>
        <fullName evidence="2">Uncharacterized protein</fullName>
    </submittedName>
</protein>
<keyword evidence="1" id="KW-0812">Transmembrane</keyword>
<feature type="non-terminal residue" evidence="2">
    <location>
        <position position="168"/>
    </location>
</feature>
<keyword evidence="1" id="KW-0472">Membrane</keyword>
<gene>
    <name evidence="2" type="ORF">CON36_37375</name>
</gene>
<evidence type="ECO:0000313" key="2">
    <source>
        <dbReference type="EMBL" id="PDZ93778.1"/>
    </source>
</evidence>